<proteinExistence type="predicted"/>
<dbReference type="GO" id="GO:0000976">
    <property type="term" value="F:transcription cis-regulatory region binding"/>
    <property type="evidence" value="ECO:0007669"/>
    <property type="project" value="TreeGrafter"/>
</dbReference>
<dbReference type="SMART" id="SM00421">
    <property type="entry name" value="HTH_LUXR"/>
    <property type="match status" value="1"/>
</dbReference>
<accession>A0A2R4MFX2</accession>
<dbReference type="AlphaFoldDB" id="A0A2R4MFX2"/>
<dbReference type="KEGG" id="mmyr:MXMO3_02387"/>
<dbReference type="RefSeq" id="WP_117396000.1">
    <property type="nucleotide sequence ID" value="NZ_CP021330.1"/>
</dbReference>
<keyword evidence="10" id="KW-1185">Reference proteome</keyword>
<feature type="modified residue" description="4-aspartylphosphate" evidence="6">
    <location>
        <position position="48"/>
    </location>
</feature>
<dbReference type="PROSITE" id="PS50110">
    <property type="entry name" value="RESPONSE_REGULATORY"/>
    <property type="match status" value="1"/>
</dbReference>
<keyword evidence="3" id="KW-0805">Transcription regulation</keyword>
<evidence type="ECO:0000256" key="1">
    <source>
        <dbReference type="ARBA" id="ARBA00022553"/>
    </source>
</evidence>
<evidence type="ECO:0000313" key="9">
    <source>
        <dbReference type="EMBL" id="AVX04900.1"/>
    </source>
</evidence>
<feature type="domain" description="HTH luxR-type" evidence="7">
    <location>
        <begin position="274"/>
        <end position="339"/>
    </location>
</feature>
<dbReference type="InterPro" id="IPR001789">
    <property type="entry name" value="Sig_transdc_resp-reg_receiver"/>
</dbReference>
<dbReference type="GO" id="GO:0006355">
    <property type="term" value="P:regulation of DNA-templated transcription"/>
    <property type="evidence" value="ECO:0007669"/>
    <property type="project" value="InterPro"/>
</dbReference>
<dbReference type="CDD" id="cd06170">
    <property type="entry name" value="LuxR_C_like"/>
    <property type="match status" value="1"/>
</dbReference>
<evidence type="ECO:0000256" key="2">
    <source>
        <dbReference type="ARBA" id="ARBA00023012"/>
    </source>
</evidence>
<dbReference type="GO" id="GO:0032993">
    <property type="term" value="C:protein-DNA complex"/>
    <property type="evidence" value="ECO:0007669"/>
    <property type="project" value="TreeGrafter"/>
</dbReference>
<dbReference type="InterPro" id="IPR036388">
    <property type="entry name" value="WH-like_DNA-bd_sf"/>
</dbReference>
<dbReference type="Gene3D" id="3.40.50.2300">
    <property type="match status" value="1"/>
</dbReference>
<sequence length="357" mass="38083">MCIEDEPDLLGDIGEELTAAGYLPVLAANGVEALREMETLVPDLIMCDITMPRLGGRELLKILRTQRPDLADVPFIFLTALGEREDVIGAKLAGVDDYLVKPVDYDLMLASIDARLGQVARIRSKFDADVASTWQALKTLSAGDAVWNSAAAHALNFLALGIVFLDGDSQVVFANEAAQVFSIEADGLSVDQQIQLRERATAKQMYSAIAEATEASQNGAEFVSGVAVGGVADVHDMLVLICSLPGAIPAGKGVPVAVAFLSDLAHRPHLSRDLIASLFSLTPTEAEIALELTQGHRRETIAERLGISNTTVAFHMRNLFVKTDTNRQADLVAKILVGVGALSLPKGLEKPQEGSSD</sequence>
<dbReference type="InterPro" id="IPR039420">
    <property type="entry name" value="WalR-like"/>
</dbReference>
<evidence type="ECO:0000256" key="3">
    <source>
        <dbReference type="ARBA" id="ARBA00023015"/>
    </source>
</evidence>
<protein>
    <submittedName>
        <fullName evidence="9">Regulator of RpoS</fullName>
    </submittedName>
</protein>
<dbReference type="InterPro" id="IPR016032">
    <property type="entry name" value="Sig_transdc_resp-reg_C-effctor"/>
</dbReference>
<dbReference type="Pfam" id="PF00072">
    <property type="entry name" value="Response_reg"/>
    <property type="match status" value="1"/>
</dbReference>
<dbReference type="Pfam" id="PF00196">
    <property type="entry name" value="GerE"/>
    <property type="match status" value="1"/>
</dbReference>
<reference evidence="9 10" key="1">
    <citation type="submission" date="2017-05" db="EMBL/GenBank/DDBJ databases">
        <title>Genome Analysis of Maritalea myrionectae HL2708#5.</title>
        <authorList>
            <consortium name="Cotde Inc.-PKNU"/>
            <person name="Jang D."/>
            <person name="Oh H.-M."/>
        </authorList>
    </citation>
    <scope>NUCLEOTIDE SEQUENCE [LARGE SCALE GENOMIC DNA]</scope>
    <source>
        <strain evidence="9 10">HL2708#5</strain>
    </source>
</reference>
<dbReference type="InterPro" id="IPR000792">
    <property type="entry name" value="Tscrpt_reg_LuxR_C"/>
</dbReference>
<evidence type="ECO:0000313" key="10">
    <source>
        <dbReference type="Proteomes" id="UP000258927"/>
    </source>
</evidence>
<gene>
    <name evidence="9" type="ORF">MXMO3_02387</name>
</gene>
<keyword evidence="4" id="KW-0238">DNA-binding</keyword>
<dbReference type="PANTHER" id="PTHR48111:SF1">
    <property type="entry name" value="TWO-COMPONENT RESPONSE REGULATOR ORR33"/>
    <property type="match status" value="1"/>
</dbReference>
<dbReference type="SUPFAM" id="SSF52172">
    <property type="entry name" value="CheY-like"/>
    <property type="match status" value="1"/>
</dbReference>
<dbReference type="PRINTS" id="PR00038">
    <property type="entry name" value="HTHLUXR"/>
</dbReference>
<evidence type="ECO:0000256" key="5">
    <source>
        <dbReference type="ARBA" id="ARBA00023163"/>
    </source>
</evidence>
<keyword evidence="1 6" id="KW-0597">Phosphoprotein</keyword>
<keyword evidence="5" id="KW-0804">Transcription</keyword>
<dbReference type="SUPFAM" id="SSF46894">
    <property type="entry name" value="C-terminal effector domain of the bipartite response regulators"/>
    <property type="match status" value="1"/>
</dbReference>
<dbReference type="SMART" id="SM00448">
    <property type="entry name" value="REC"/>
    <property type="match status" value="1"/>
</dbReference>
<evidence type="ECO:0000259" key="7">
    <source>
        <dbReference type="PROSITE" id="PS50043"/>
    </source>
</evidence>
<dbReference type="InterPro" id="IPR011006">
    <property type="entry name" value="CheY-like_superfamily"/>
</dbReference>
<dbReference type="Gene3D" id="1.10.10.10">
    <property type="entry name" value="Winged helix-like DNA-binding domain superfamily/Winged helix DNA-binding domain"/>
    <property type="match status" value="1"/>
</dbReference>
<dbReference type="STRING" id="1122213.GCA_000423365_00066"/>
<dbReference type="GO" id="GO:0000156">
    <property type="term" value="F:phosphorelay response regulator activity"/>
    <property type="evidence" value="ECO:0007669"/>
    <property type="project" value="TreeGrafter"/>
</dbReference>
<evidence type="ECO:0000256" key="6">
    <source>
        <dbReference type="PROSITE-ProRule" id="PRU00169"/>
    </source>
</evidence>
<name>A0A2R4MFX2_9HYPH</name>
<evidence type="ECO:0000256" key="4">
    <source>
        <dbReference type="ARBA" id="ARBA00023125"/>
    </source>
</evidence>
<dbReference type="CDD" id="cd17574">
    <property type="entry name" value="REC_OmpR"/>
    <property type="match status" value="1"/>
</dbReference>
<keyword evidence="2" id="KW-0902">Two-component regulatory system</keyword>
<organism evidence="9 10">
    <name type="scientific">Maritalea myrionectae</name>
    <dbReference type="NCBI Taxonomy" id="454601"/>
    <lineage>
        <taxon>Bacteria</taxon>
        <taxon>Pseudomonadati</taxon>
        <taxon>Pseudomonadota</taxon>
        <taxon>Alphaproteobacteria</taxon>
        <taxon>Hyphomicrobiales</taxon>
        <taxon>Devosiaceae</taxon>
        <taxon>Maritalea</taxon>
    </lineage>
</organism>
<feature type="domain" description="Response regulatory" evidence="8">
    <location>
        <begin position="1"/>
        <end position="116"/>
    </location>
</feature>
<dbReference type="Proteomes" id="UP000258927">
    <property type="component" value="Chromosome"/>
</dbReference>
<dbReference type="GO" id="GO:0005829">
    <property type="term" value="C:cytosol"/>
    <property type="evidence" value="ECO:0007669"/>
    <property type="project" value="TreeGrafter"/>
</dbReference>
<dbReference type="PANTHER" id="PTHR48111">
    <property type="entry name" value="REGULATOR OF RPOS"/>
    <property type="match status" value="1"/>
</dbReference>
<evidence type="ECO:0000259" key="8">
    <source>
        <dbReference type="PROSITE" id="PS50110"/>
    </source>
</evidence>
<dbReference type="EMBL" id="CP021330">
    <property type="protein sequence ID" value="AVX04900.1"/>
    <property type="molecule type" value="Genomic_DNA"/>
</dbReference>
<dbReference type="PROSITE" id="PS50043">
    <property type="entry name" value="HTH_LUXR_2"/>
    <property type="match status" value="1"/>
</dbReference>